<reference evidence="2" key="2">
    <citation type="submission" date="2021-03" db="UniProtKB">
        <authorList>
            <consortium name="EnsemblPlants"/>
        </authorList>
    </citation>
    <scope>IDENTIFICATION</scope>
</reference>
<name>A0A803LHM5_CHEQI</name>
<dbReference type="SMR" id="A0A803LHM5"/>
<dbReference type="PANTHER" id="PTHR42905:SF5">
    <property type="entry name" value="CARBOXYVINYL-CARBOXYPHOSPHONATE PHOSPHORYLMUTASE, CHLOROPLASTIC"/>
    <property type="match status" value="1"/>
</dbReference>
<dbReference type="FunFam" id="3.20.20.60:FF:000009">
    <property type="entry name" value="2-methylisocitrate lyase"/>
    <property type="match status" value="1"/>
</dbReference>
<dbReference type="RefSeq" id="XP_021760940.1">
    <property type="nucleotide sequence ID" value="XM_021905248.1"/>
</dbReference>
<protein>
    <submittedName>
        <fullName evidence="2">Uncharacterized protein</fullName>
    </submittedName>
</protein>
<dbReference type="InterPro" id="IPR040442">
    <property type="entry name" value="Pyrv_kinase-like_dom_sf"/>
</dbReference>
<keyword evidence="3" id="KW-1185">Reference proteome</keyword>
<gene>
    <name evidence="2" type="primary">LOC110725780</name>
</gene>
<evidence type="ECO:0000313" key="3">
    <source>
        <dbReference type="Proteomes" id="UP000596660"/>
    </source>
</evidence>
<dbReference type="Gene3D" id="3.20.20.60">
    <property type="entry name" value="Phosphoenolpyruvate-binding domains"/>
    <property type="match status" value="1"/>
</dbReference>
<dbReference type="OMA" id="IAHACSY"/>
<sequence length="307" mass="32829">MGSLPETNGNAVVGRTTVHRLITEEGSVLMPGIQDAFSAAICAKTGFKACFVSGFGVSAALLGLPDFGLLTTAEVVGVVRRITAAAPSLCVVVDGDTGGGGPLNVQRFIKDLIAAGAKGVFLEDQVWPKKCGHMRGKSVVPAEEHALKIAAAREAIGDSDFFLVARTDARAPHGLQEAIRRANLYRESGADATFVEAPANIDELNEVVKGTKGLRIANMIEGGKTPLHTPAEFKEMGFHLIAHSLSTIYATTKALVGIMKVLKDKGTTRDDLDKMVTFSEFNDMISLESWYKMESKFKNFTPKSLES</sequence>
<dbReference type="Proteomes" id="UP000596660">
    <property type="component" value="Unplaced"/>
</dbReference>
<dbReference type="InterPro" id="IPR018523">
    <property type="entry name" value="Isocitrate_lyase_ph_CS"/>
</dbReference>
<reference evidence="2" key="1">
    <citation type="journal article" date="2017" name="Nature">
        <title>The genome of Chenopodium quinoa.</title>
        <authorList>
            <person name="Jarvis D.E."/>
            <person name="Ho Y.S."/>
            <person name="Lightfoot D.J."/>
            <person name="Schmoeckel S.M."/>
            <person name="Li B."/>
            <person name="Borm T.J.A."/>
            <person name="Ohyanagi H."/>
            <person name="Mineta K."/>
            <person name="Michell C.T."/>
            <person name="Saber N."/>
            <person name="Kharbatia N.M."/>
            <person name="Rupper R.R."/>
            <person name="Sharp A.R."/>
            <person name="Dally N."/>
            <person name="Boughton B.A."/>
            <person name="Woo Y.H."/>
            <person name="Gao G."/>
            <person name="Schijlen E.G.W.M."/>
            <person name="Guo X."/>
            <person name="Momin A.A."/>
            <person name="Negrao S."/>
            <person name="Al-Babili S."/>
            <person name="Gehring C."/>
            <person name="Roessner U."/>
            <person name="Jung C."/>
            <person name="Murphy K."/>
            <person name="Arold S.T."/>
            <person name="Gojobori T."/>
            <person name="van der Linden C.G."/>
            <person name="van Loo E.N."/>
            <person name="Jellen E.N."/>
            <person name="Maughan P.J."/>
            <person name="Tester M."/>
        </authorList>
    </citation>
    <scope>NUCLEOTIDE SEQUENCE [LARGE SCALE GENOMIC DNA]</scope>
    <source>
        <strain evidence="2">cv. PI 614886</strain>
    </source>
</reference>
<organism evidence="2 3">
    <name type="scientific">Chenopodium quinoa</name>
    <name type="common">Quinoa</name>
    <dbReference type="NCBI Taxonomy" id="63459"/>
    <lineage>
        <taxon>Eukaryota</taxon>
        <taxon>Viridiplantae</taxon>
        <taxon>Streptophyta</taxon>
        <taxon>Embryophyta</taxon>
        <taxon>Tracheophyta</taxon>
        <taxon>Spermatophyta</taxon>
        <taxon>Magnoliopsida</taxon>
        <taxon>eudicotyledons</taxon>
        <taxon>Gunneridae</taxon>
        <taxon>Pentapetalae</taxon>
        <taxon>Caryophyllales</taxon>
        <taxon>Chenopodiaceae</taxon>
        <taxon>Chenopodioideae</taxon>
        <taxon>Atripliceae</taxon>
        <taxon>Chenopodium</taxon>
    </lineage>
</organism>
<dbReference type="EnsemblPlants" id="AUR62013472-RA">
    <property type="protein sequence ID" value="AUR62013472-RA:cds"/>
    <property type="gene ID" value="AUR62013472"/>
</dbReference>
<dbReference type="PANTHER" id="PTHR42905">
    <property type="entry name" value="PHOSPHOENOLPYRUVATE CARBOXYLASE"/>
    <property type="match status" value="1"/>
</dbReference>
<proteinExistence type="inferred from homology"/>
<evidence type="ECO:0000313" key="2">
    <source>
        <dbReference type="EnsemblPlants" id="AUR62013472-RA:cds"/>
    </source>
</evidence>
<comment type="similarity">
    <text evidence="1">Belongs to the isocitrate lyase/PEP mutase superfamily.</text>
</comment>
<dbReference type="CDD" id="cd00377">
    <property type="entry name" value="ICL_PEPM"/>
    <property type="match status" value="1"/>
</dbReference>
<dbReference type="InterPro" id="IPR039556">
    <property type="entry name" value="ICL/PEPM"/>
</dbReference>
<dbReference type="PROSITE" id="PS00161">
    <property type="entry name" value="ISOCITRATE_LYASE"/>
    <property type="match status" value="1"/>
</dbReference>
<dbReference type="KEGG" id="cqi:110725780"/>
<accession>A0A803LHM5</accession>
<dbReference type="OrthoDB" id="429143at2759"/>
<dbReference type="Pfam" id="PF13714">
    <property type="entry name" value="PEP_mutase"/>
    <property type="match status" value="1"/>
</dbReference>
<dbReference type="GeneID" id="110725780"/>
<dbReference type="InterPro" id="IPR015813">
    <property type="entry name" value="Pyrv/PenolPyrv_kinase-like_dom"/>
</dbReference>
<dbReference type="GO" id="GO:0016833">
    <property type="term" value="F:oxo-acid-lyase activity"/>
    <property type="evidence" value="ECO:0007669"/>
    <property type="project" value="UniProtKB-ARBA"/>
</dbReference>
<dbReference type="Gramene" id="AUR62013472-RA">
    <property type="protein sequence ID" value="AUR62013472-RA:cds"/>
    <property type="gene ID" value="AUR62013472"/>
</dbReference>
<dbReference type="SUPFAM" id="SSF51621">
    <property type="entry name" value="Phosphoenolpyruvate/pyruvate domain"/>
    <property type="match status" value="1"/>
</dbReference>
<dbReference type="AlphaFoldDB" id="A0A803LHM5"/>
<evidence type="ECO:0000256" key="1">
    <source>
        <dbReference type="ARBA" id="ARBA00061405"/>
    </source>
</evidence>